<dbReference type="SMART" id="SM00184">
    <property type="entry name" value="RING"/>
    <property type="match status" value="1"/>
</dbReference>
<evidence type="ECO:0000256" key="5">
    <source>
        <dbReference type="ARBA" id="ARBA00022833"/>
    </source>
</evidence>
<reference evidence="8" key="1">
    <citation type="submission" date="2018-01" db="EMBL/GenBank/DDBJ databases">
        <authorList>
            <person name="Mao J.F."/>
        </authorList>
    </citation>
    <scope>NUCLEOTIDE SEQUENCE</scope>
    <source>
        <strain evidence="8">Huo1</strain>
        <tissue evidence="8">Leaf</tissue>
    </source>
</reference>
<dbReference type="EC" id="2.3.2.27" evidence="2"/>
<feature type="domain" description="RING-type" evidence="7">
    <location>
        <begin position="170"/>
        <end position="211"/>
    </location>
</feature>
<dbReference type="OrthoDB" id="982607at2759"/>
<sequence length="223" mass="25809">MRTQSIYERSVKFMLKKPVLSPSEFPHLSLKINIYFHTKVSTYLINQDSGTALRHLPFLSSKATSSAGTAHLIVRHNLSYDAIQEEVRTIIRDHLQGDKLNQADERISSHSIKYVWDKVTQSIQTLPKYAELNVDLKIRITYSYVYMMGSRQYHGWSLCVKGARQRPCSCCICLEEITTHGVALQMQCKHLFHAKCIVLWLRKTLCCPLCRYQITTTPTIDWK</sequence>
<dbReference type="GO" id="GO:0005737">
    <property type="term" value="C:cytoplasm"/>
    <property type="evidence" value="ECO:0007669"/>
    <property type="project" value="TreeGrafter"/>
</dbReference>
<dbReference type="PANTHER" id="PTHR15710:SF184">
    <property type="entry name" value="RING_U-BOX SUPERFAMILY PROTEIN"/>
    <property type="match status" value="1"/>
</dbReference>
<dbReference type="PROSITE" id="PS50089">
    <property type="entry name" value="ZF_RING_2"/>
    <property type="match status" value="1"/>
</dbReference>
<evidence type="ECO:0000256" key="1">
    <source>
        <dbReference type="ARBA" id="ARBA00000900"/>
    </source>
</evidence>
<comment type="caution">
    <text evidence="8">The sequence shown here is derived from an EMBL/GenBank/DDBJ whole genome shotgun (WGS) entry which is preliminary data.</text>
</comment>
<dbReference type="GO" id="GO:0016567">
    <property type="term" value="P:protein ubiquitination"/>
    <property type="evidence" value="ECO:0007669"/>
    <property type="project" value="TreeGrafter"/>
</dbReference>
<keyword evidence="9" id="KW-1185">Reference proteome</keyword>
<name>A0A8X9AA51_SALSN</name>
<evidence type="ECO:0000256" key="4">
    <source>
        <dbReference type="ARBA" id="ARBA00022771"/>
    </source>
</evidence>
<dbReference type="PANTHER" id="PTHR15710">
    <property type="entry name" value="E3 UBIQUITIN-PROTEIN LIGASE PRAJA"/>
    <property type="match status" value="1"/>
</dbReference>
<evidence type="ECO:0000256" key="2">
    <source>
        <dbReference type="ARBA" id="ARBA00012483"/>
    </source>
</evidence>
<keyword evidence="4 6" id="KW-0863">Zinc-finger</keyword>
<dbReference type="InterPro" id="IPR001841">
    <property type="entry name" value="Znf_RING"/>
</dbReference>
<organism evidence="8">
    <name type="scientific">Salvia splendens</name>
    <name type="common">Scarlet sage</name>
    <dbReference type="NCBI Taxonomy" id="180675"/>
    <lineage>
        <taxon>Eukaryota</taxon>
        <taxon>Viridiplantae</taxon>
        <taxon>Streptophyta</taxon>
        <taxon>Embryophyta</taxon>
        <taxon>Tracheophyta</taxon>
        <taxon>Spermatophyta</taxon>
        <taxon>Magnoliopsida</taxon>
        <taxon>eudicotyledons</taxon>
        <taxon>Gunneridae</taxon>
        <taxon>Pentapetalae</taxon>
        <taxon>asterids</taxon>
        <taxon>lamiids</taxon>
        <taxon>Lamiales</taxon>
        <taxon>Lamiaceae</taxon>
        <taxon>Nepetoideae</taxon>
        <taxon>Mentheae</taxon>
        <taxon>Salviinae</taxon>
        <taxon>Salvia</taxon>
        <taxon>Salvia subgen. Calosphace</taxon>
        <taxon>core Calosphace</taxon>
    </lineage>
</organism>
<evidence type="ECO:0000256" key="6">
    <source>
        <dbReference type="PROSITE-ProRule" id="PRU00175"/>
    </source>
</evidence>
<proteinExistence type="predicted"/>
<keyword evidence="3" id="KW-0479">Metal-binding</keyword>
<protein>
    <recommendedName>
        <fullName evidence="2">RING-type E3 ubiquitin transferase</fullName>
        <ecNumber evidence="2">2.3.2.27</ecNumber>
    </recommendedName>
</protein>
<dbReference type="AlphaFoldDB" id="A0A8X9AA51"/>
<evidence type="ECO:0000256" key="3">
    <source>
        <dbReference type="ARBA" id="ARBA00022723"/>
    </source>
</evidence>
<keyword evidence="5" id="KW-0862">Zinc</keyword>
<dbReference type="Proteomes" id="UP000298416">
    <property type="component" value="Unassembled WGS sequence"/>
</dbReference>
<evidence type="ECO:0000259" key="7">
    <source>
        <dbReference type="PROSITE" id="PS50089"/>
    </source>
</evidence>
<dbReference type="GO" id="GO:0008270">
    <property type="term" value="F:zinc ion binding"/>
    <property type="evidence" value="ECO:0007669"/>
    <property type="project" value="UniProtKB-KW"/>
</dbReference>
<dbReference type="EMBL" id="PNBA02000001">
    <property type="protein sequence ID" value="KAG6435407.1"/>
    <property type="molecule type" value="Genomic_DNA"/>
</dbReference>
<dbReference type="Pfam" id="PF13639">
    <property type="entry name" value="zf-RING_2"/>
    <property type="match status" value="1"/>
</dbReference>
<reference evidence="8" key="2">
    <citation type="submission" date="2020-08" db="EMBL/GenBank/DDBJ databases">
        <title>Plant Genome Project.</title>
        <authorList>
            <person name="Zhang R.-G."/>
        </authorList>
    </citation>
    <scope>NUCLEOTIDE SEQUENCE</scope>
    <source>
        <strain evidence="8">Huo1</strain>
        <tissue evidence="8">Leaf</tissue>
    </source>
</reference>
<accession>A0A8X9AA51</accession>
<evidence type="ECO:0000313" key="8">
    <source>
        <dbReference type="EMBL" id="KAG6435407.1"/>
    </source>
</evidence>
<evidence type="ECO:0000313" key="9">
    <source>
        <dbReference type="Proteomes" id="UP000298416"/>
    </source>
</evidence>
<gene>
    <name evidence="8" type="ORF">SASPL_100280</name>
</gene>
<dbReference type="GO" id="GO:0061630">
    <property type="term" value="F:ubiquitin protein ligase activity"/>
    <property type="evidence" value="ECO:0007669"/>
    <property type="project" value="UniProtKB-EC"/>
</dbReference>
<comment type="catalytic activity">
    <reaction evidence="1">
        <text>S-ubiquitinyl-[E2 ubiquitin-conjugating enzyme]-L-cysteine + [acceptor protein]-L-lysine = [E2 ubiquitin-conjugating enzyme]-L-cysteine + N(6)-ubiquitinyl-[acceptor protein]-L-lysine.</text>
        <dbReference type="EC" id="2.3.2.27"/>
    </reaction>
</comment>